<protein>
    <recommendedName>
        <fullName evidence="3">tRNA threonylcarbamoyladenosine biosynthesis protein TsaE</fullName>
    </recommendedName>
    <alternativeName>
        <fullName evidence="10">t(6)A37 threonylcarbamoyladenosine biosynthesis protein TsaE</fullName>
    </alternativeName>
</protein>
<evidence type="ECO:0000256" key="6">
    <source>
        <dbReference type="ARBA" id="ARBA00022723"/>
    </source>
</evidence>
<comment type="subcellular location">
    <subcellularLocation>
        <location evidence="1">Cytoplasm</location>
    </subcellularLocation>
</comment>
<dbReference type="Proteomes" id="UP000297737">
    <property type="component" value="Unassembled WGS sequence"/>
</dbReference>
<dbReference type="NCBIfam" id="TIGR00150">
    <property type="entry name" value="T6A_YjeE"/>
    <property type="match status" value="1"/>
</dbReference>
<dbReference type="GO" id="GO:0016740">
    <property type="term" value="F:transferase activity"/>
    <property type="evidence" value="ECO:0007669"/>
    <property type="project" value="UniProtKB-KW"/>
</dbReference>
<evidence type="ECO:0000256" key="3">
    <source>
        <dbReference type="ARBA" id="ARBA00019010"/>
    </source>
</evidence>
<dbReference type="Pfam" id="PF02367">
    <property type="entry name" value="TsaE"/>
    <property type="match status" value="1"/>
</dbReference>
<dbReference type="GO" id="GO:0046872">
    <property type="term" value="F:metal ion binding"/>
    <property type="evidence" value="ECO:0007669"/>
    <property type="project" value="UniProtKB-KW"/>
</dbReference>
<evidence type="ECO:0000256" key="4">
    <source>
        <dbReference type="ARBA" id="ARBA00022490"/>
    </source>
</evidence>
<evidence type="ECO:0000256" key="10">
    <source>
        <dbReference type="ARBA" id="ARBA00032441"/>
    </source>
</evidence>
<keyword evidence="4" id="KW-0963">Cytoplasm</keyword>
<dbReference type="OrthoDB" id="9800307at2"/>
<dbReference type="RefSeq" id="WP_135245421.1">
    <property type="nucleotide sequence ID" value="NZ_SIHO01000002.1"/>
</dbReference>
<evidence type="ECO:0000256" key="5">
    <source>
        <dbReference type="ARBA" id="ARBA00022694"/>
    </source>
</evidence>
<dbReference type="PANTHER" id="PTHR33540">
    <property type="entry name" value="TRNA THREONYLCARBAMOYLADENOSINE BIOSYNTHESIS PROTEIN TSAE"/>
    <property type="match status" value="1"/>
</dbReference>
<dbReference type="AlphaFoldDB" id="A0A4Y9ELB5"/>
<keyword evidence="8" id="KW-0067">ATP-binding</keyword>
<keyword evidence="7" id="KW-0547">Nucleotide-binding</keyword>
<comment type="similarity">
    <text evidence="2">Belongs to the TsaE family.</text>
</comment>
<keyword evidence="11" id="KW-0808">Transferase</keyword>
<gene>
    <name evidence="11" type="primary">tsaE</name>
    <name evidence="11" type="ORF">EUV02_06285</name>
</gene>
<dbReference type="Gene3D" id="3.40.50.300">
    <property type="entry name" value="P-loop containing nucleotide triphosphate hydrolases"/>
    <property type="match status" value="1"/>
</dbReference>
<evidence type="ECO:0000256" key="1">
    <source>
        <dbReference type="ARBA" id="ARBA00004496"/>
    </source>
</evidence>
<dbReference type="InterPro" id="IPR027417">
    <property type="entry name" value="P-loop_NTPase"/>
</dbReference>
<dbReference type="GO" id="GO:0005524">
    <property type="term" value="F:ATP binding"/>
    <property type="evidence" value="ECO:0007669"/>
    <property type="project" value="UniProtKB-KW"/>
</dbReference>
<evidence type="ECO:0000256" key="7">
    <source>
        <dbReference type="ARBA" id="ARBA00022741"/>
    </source>
</evidence>
<evidence type="ECO:0000313" key="11">
    <source>
        <dbReference type="EMBL" id="TFU02827.1"/>
    </source>
</evidence>
<dbReference type="SUPFAM" id="SSF52540">
    <property type="entry name" value="P-loop containing nucleoside triphosphate hydrolases"/>
    <property type="match status" value="1"/>
</dbReference>
<evidence type="ECO:0000313" key="12">
    <source>
        <dbReference type="Proteomes" id="UP000297737"/>
    </source>
</evidence>
<accession>A0A4Y9ELB5</accession>
<organism evidence="11 12">
    <name type="scientific">Glacieibacterium arshaanense</name>
    <dbReference type="NCBI Taxonomy" id="2511025"/>
    <lineage>
        <taxon>Bacteria</taxon>
        <taxon>Pseudomonadati</taxon>
        <taxon>Pseudomonadota</taxon>
        <taxon>Alphaproteobacteria</taxon>
        <taxon>Sphingomonadales</taxon>
        <taxon>Sphingosinicellaceae</taxon>
        <taxon>Glacieibacterium</taxon>
    </lineage>
</organism>
<sequence length="150" mass="16261">MLQMGSVIFNSPEALADFAARVAAQARAGDILALSGDLGAGKSCFARGFLRGLGYQGDVPSPTFTLVQPYDTQPPVWHVDLYRLDSPDEAAALGLDEAYDDQVTLIEWPERLGALLPHDALRISIDGAGEVTRRLTVSVPPSWEGRWPRI</sequence>
<dbReference type="InterPro" id="IPR003442">
    <property type="entry name" value="T6A_TsaE"/>
</dbReference>
<dbReference type="GO" id="GO:0005737">
    <property type="term" value="C:cytoplasm"/>
    <property type="evidence" value="ECO:0007669"/>
    <property type="project" value="UniProtKB-SubCell"/>
</dbReference>
<reference evidence="11 12" key="1">
    <citation type="submission" date="2019-02" db="EMBL/GenBank/DDBJ databases">
        <title>Polymorphobacter sp. isolated from the lake at the Tibet of China.</title>
        <authorList>
            <person name="Li A."/>
        </authorList>
    </citation>
    <scope>NUCLEOTIDE SEQUENCE [LARGE SCALE GENOMIC DNA]</scope>
    <source>
        <strain evidence="11 12">DJ1R-1</strain>
    </source>
</reference>
<evidence type="ECO:0000256" key="9">
    <source>
        <dbReference type="ARBA" id="ARBA00022842"/>
    </source>
</evidence>
<keyword evidence="9" id="KW-0460">Magnesium</keyword>
<dbReference type="EMBL" id="SIHO01000002">
    <property type="protein sequence ID" value="TFU02827.1"/>
    <property type="molecule type" value="Genomic_DNA"/>
</dbReference>
<keyword evidence="12" id="KW-1185">Reference proteome</keyword>
<proteinExistence type="inferred from homology"/>
<dbReference type="GO" id="GO:0002949">
    <property type="term" value="P:tRNA threonylcarbamoyladenosine modification"/>
    <property type="evidence" value="ECO:0007669"/>
    <property type="project" value="InterPro"/>
</dbReference>
<evidence type="ECO:0000256" key="2">
    <source>
        <dbReference type="ARBA" id="ARBA00007599"/>
    </source>
</evidence>
<name>A0A4Y9ELB5_9SPHN</name>
<comment type="caution">
    <text evidence="11">The sequence shown here is derived from an EMBL/GenBank/DDBJ whole genome shotgun (WGS) entry which is preliminary data.</text>
</comment>
<keyword evidence="6" id="KW-0479">Metal-binding</keyword>
<evidence type="ECO:0000256" key="8">
    <source>
        <dbReference type="ARBA" id="ARBA00022840"/>
    </source>
</evidence>
<keyword evidence="5" id="KW-0819">tRNA processing</keyword>
<dbReference type="PANTHER" id="PTHR33540:SF2">
    <property type="entry name" value="TRNA THREONYLCARBAMOYLADENOSINE BIOSYNTHESIS PROTEIN TSAE"/>
    <property type="match status" value="1"/>
</dbReference>